<evidence type="ECO:0000313" key="3">
    <source>
        <dbReference type="Proteomes" id="UP000324222"/>
    </source>
</evidence>
<name>A0A5B7JY99_PORTR</name>
<gene>
    <name evidence="2" type="ORF">E2C01_094955</name>
</gene>
<feature type="region of interest" description="Disordered" evidence="1">
    <location>
        <begin position="31"/>
        <end position="56"/>
    </location>
</feature>
<protein>
    <submittedName>
        <fullName evidence="2">Uncharacterized protein</fullName>
    </submittedName>
</protein>
<comment type="caution">
    <text evidence="2">The sequence shown here is derived from an EMBL/GenBank/DDBJ whole genome shotgun (WGS) entry which is preliminary data.</text>
</comment>
<dbReference type="EMBL" id="VSRR010118795">
    <property type="protein sequence ID" value="MPC99535.1"/>
    <property type="molecule type" value="Genomic_DNA"/>
</dbReference>
<feature type="compositionally biased region" description="Acidic residues" evidence="1">
    <location>
        <begin position="42"/>
        <end position="56"/>
    </location>
</feature>
<sequence>MEDEEERVLIFIGRICCLGCLSILGAQKSVTEHKGTNSGPNCEEEDQEEEEAKEEEDMWKLGDDKIFLVKASCLLI</sequence>
<dbReference type="AlphaFoldDB" id="A0A5B7JY99"/>
<proteinExistence type="predicted"/>
<organism evidence="2 3">
    <name type="scientific">Portunus trituberculatus</name>
    <name type="common">Swimming crab</name>
    <name type="synonym">Neptunus trituberculatus</name>
    <dbReference type="NCBI Taxonomy" id="210409"/>
    <lineage>
        <taxon>Eukaryota</taxon>
        <taxon>Metazoa</taxon>
        <taxon>Ecdysozoa</taxon>
        <taxon>Arthropoda</taxon>
        <taxon>Crustacea</taxon>
        <taxon>Multicrustacea</taxon>
        <taxon>Malacostraca</taxon>
        <taxon>Eumalacostraca</taxon>
        <taxon>Eucarida</taxon>
        <taxon>Decapoda</taxon>
        <taxon>Pleocyemata</taxon>
        <taxon>Brachyura</taxon>
        <taxon>Eubrachyura</taxon>
        <taxon>Portunoidea</taxon>
        <taxon>Portunidae</taxon>
        <taxon>Portuninae</taxon>
        <taxon>Portunus</taxon>
    </lineage>
</organism>
<evidence type="ECO:0000256" key="1">
    <source>
        <dbReference type="SAM" id="MobiDB-lite"/>
    </source>
</evidence>
<dbReference type="Proteomes" id="UP000324222">
    <property type="component" value="Unassembled WGS sequence"/>
</dbReference>
<accession>A0A5B7JY99</accession>
<evidence type="ECO:0000313" key="2">
    <source>
        <dbReference type="EMBL" id="MPC99535.1"/>
    </source>
</evidence>
<reference evidence="2 3" key="1">
    <citation type="submission" date="2019-05" db="EMBL/GenBank/DDBJ databases">
        <title>Another draft genome of Portunus trituberculatus and its Hox gene families provides insights of decapod evolution.</title>
        <authorList>
            <person name="Jeong J.-H."/>
            <person name="Song I."/>
            <person name="Kim S."/>
            <person name="Choi T."/>
            <person name="Kim D."/>
            <person name="Ryu S."/>
            <person name="Kim W."/>
        </authorList>
    </citation>
    <scope>NUCLEOTIDE SEQUENCE [LARGE SCALE GENOMIC DNA]</scope>
    <source>
        <tissue evidence="2">Muscle</tissue>
    </source>
</reference>
<keyword evidence="3" id="KW-1185">Reference proteome</keyword>